<dbReference type="InterPro" id="IPR041698">
    <property type="entry name" value="Methyltransf_25"/>
</dbReference>
<organism evidence="3 4">
    <name type="scientific">Salegentibacter flavus</name>
    <dbReference type="NCBI Taxonomy" id="287099"/>
    <lineage>
        <taxon>Bacteria</taxon>
        <taxon>Pseudomonadati</taxon>
        <taxon>Bacteroidota</taxon>
        <taxon>Flavobacteriia</taxon>
        <taxon>Flavobacteriales</taxon>
        <taxon>Flavobacteriaceae</taxon>
        <taxon>Salegentibacter</taxon>
    </lineage>
</organism>
<evidence type="ECO:0000313" key="4">
    <source>
        <dbReference type="Proteomes" id="UP000199153"/>
    </source>
</evidence>
<dbReference type="Pfam" id="PF13649">
    <property type="entry name" value="Methyltransf_25"/>
    <property type="match status" value="1"/>
</dbReference>
<name>A0A1I4Z8C9_9FLAO</name>
<dbReference type="STRING" id="287099.SAMN05660413_01192"/>
<dbReference type="GO" id="GO:0016740">
    <property type="term" value="F:transferase activity"/>
    <property type="evidence" value="ECO:0007669"/>
    <property type="project" value="UniProtKB-KW"/>
</dbReference>
<dbReference type="Gene3D" id="3.40.50.150">
    <property type="entry name" value="Vaccinia Virus protein VP39"/>
    <property type="match status" value="1"/>
</dbReference>
<protein>
    <recommendedName>
        <fullName evidence="2">Methyltransferase domain-containing protein</fullName>
    </recommendedName>
</protein>
<sequence>MKIINTSFRTNQAEIMDNFELGGEELEKVLKDLENINKWLGGNKVTLSGIKKIQRENPQEQEWNIVDVGCGNGAMLREIAQWGKKNNIELKLTGVDANIHAISIAKRLSENYPNIEFKVMDVFSESYRKQNFDIVLCTLTLHHFTDPQIINLLKLFHRQAKYGVLINDLHRSKIAYRLFQVFCRVFIRNEIARKDGLTSILRGFKKSDLERFSAKIPASQAEIKWKWAFRYQWIIQK</sequence>
<dbReference type="EMBL" id="FOVL01000005">
    <property type="protein sequence ID" value="SFN46541.1"/>
    <property type="molecule type" value="Genomic_DNA"/>
</dbReference>
<dbReference type="AlphaFoldDB" id="A0A1I4Z8C9"/>
<evidence type="ECO:0000313" key="3">
    <source>
        <dbReference type="EMBL" id="SFN46541.1"/>
    </source>
</evidence>
<keyword evidence="4" id="KW-1185">Reference proteome</keyword>
<dbReference type="SUPFAM" id="SSF53335">
    <property type="entry name" value="S-adenosyl-L-methionine-dependent methyltransferases"/>
    <property type="match status" value="1"/>
</dbReference>
<dbReference type="InterPro" id="IPR029063">
    <property type="entry name" value="SAM-dependent_MTases_sf"/>
</dbReference>
<dbReference type="CDD" id="cd02440">
    <property type="entry name" value="AdoMet_MTases"/>
    <property type="match status" value="1"/>
</dbReference>
<evidence type="ECO:0000259" key="2">
    <source>
        <dbReference type="Pfam" id="PF13649"/>
    </source>
</evidence>
<evidence type="ECO:0000256" key="1">
    <source>
        <dbReference type="ARBA" id="ARBA00022679"/>
    </source>
</evidence>
<dbReference type="RefSeq" id="WP_093407107.1">
    <property type="nucleotide sequence ID" value="NZ_FOVL01000005.1"/>
</dbReference>
<keyword evidence="1" id="KW-0808">Transferase</keyword>
<reference evidence="3 4" key="1">
    <citation type="submission" date="2016-10" db="EMBL/GenBank/DDBJ databases">
        <authorList>
            <person name="de Groot N.N."/>
        </authorList>
    </citation>
    <scope>NUCLEOTIDE SEQUENCE [LARGE SCALE GENOMIC DNA]</scope>
    <source>
        <strain evidence="3 4">DSM 17794</strain>
    </source>
</reference>
<accession>A0A1I4Z8C9</accession>
<gene>
    <name evidence="3" type="ORF">SAMN05660413_01192</name>
</gene>
<dbReference type="OrthoDB" id="9800454at2"/>
<dbReference type="PANTHER" id="PTHR43861">
    <property type="entry name" value="TRANS-ACONITATE 2-METHYLTRANSFERASE-RELATED"/>
    <property type="match status" value="1"/>
</dbReference>
<dbReference type="Proteomes" id="UP000199153">
    <property type="component" value="Unassembled WGS sequence"/>
</dbReference>
<proteinExistence type="predicted"/>
<feature type="domain" description="Methyltransferase" evidence="2">
    <location>
        <begin position="65"/>
        <end position="161"/>
    </location>
</feature>